<evidence type="ECO:0000259" key="4">
    <source>
        <dbReference type="Pfam" id="PF22335"/>
    </source>
</evidence>
<name>A0A286RM36_9BACT</name>
<dbReference type="KEGG" id="ttf:THTE_4427"/>
<dbReference type="Pfam" id="PF22335">
    <property type="entry name" value="Cas10-Cmr2_palm2"/>
    <property type="match status" value="1"/>
</dbReference>
<organism evidence="5 6">
    <name type="scientific">Thermogutta terrifontis</name>
    <dbReference type="NCBI Taxonomy" id="1331910"/>
    <lineage>
        <taxon>Bacteria</taxon>
        <taxon>Pseudomonadati</taxon>
        <taxon>Planctomycetota</taxon>
        <taxon>Planctomycetia</taxon>
        <taxon>Pirellulales</taxon>
        <taxon>Thermoguttaceae</taxon>
        <taxon>Thermogutta</taxon>
    </lineage>
</organism>
<evidence type="ECO:0000256" key="2">
    <source>
        <dbReference type="ARBA" id="ARBA00023118"/>
    </source>
</evidence>
<evidence type="ECO:0000313" key="6">
    <source>
        <dbReference type="Proteomes" id="UP000215086"/>
    </source>
</evidence>
<protein>
    <recommendedName>
        <fullName evidence="4">Cas10/Cmr2 second palm domain-containing protein</fullName>
    </recommendedName>
</protein>
<dbReference type="InterPro" id="IPR054767">
    <property type="entry name" value="Cas10-Cmr2_palm2"/>
</dbReference>
<evidence type="ECO:0000256" key="1">
    <source>
        <dbReference type="ARBA" id="ARBA00022741"/>
    </source>
</evidence>
<dbReference type="InterPro" id="IPR043128">
    <property type="entry name" value="Rev_trsase/Diguanyl_cyclase"/>
</dbReference>
<sequence>MYLVIVDAAQIQPYIFGSNRLRENVGASHLVAQATTVWAQEAVRQVAARHNIQLKGTLDDTKGIENPSDPLDAEVLYAGGGNFIALFRDERLAKAFTRVLSRKVLTDAPNLQLVIVRNPFDWSESLVQKIKATFKKLTEEKRARTLSAPLLGLGVTVMCRSTGLPAVAVAPAIGDDPARPASAEILAKLRAVERKDGSPSEADQRLREPFPPPDGYDYPSQLDHLGGTRGEHNFIAVVHADGNGLGQRIMAIGEKYPDPSQNRDYIKALRAFSEEVDKAAQQALRDVLNKLVMRIQNDGGGRIVYRNALGKIIAEVQLRREDGKCLLPFRPIVFGGDDVTFVCDGRLGLSLAIEYMRQLEEHTKNLPDGKGCLTACAGVAIVKAHYPFARAYTLADELCRKAKNYRRTIRDSHGEWDGSCLDWHFALSGSSGGMEEIRNREYRVQAGSLTVRPVTLGANPRDSGRTWTVIEKGITEFQGENWAGRRNKVKALRDALREGPDAVRHFLTKFNENKPLPEVEPSLPDWKTTGWQGGSCGYFDALELADWFIPL</sequence>
<dbReference type="GO" id="GO:0000166">
    <property type="term" value="F:nucleotide binding"/>
    <property type="evidence" value="ECO:0007669"/>
    <property type="project" value="UniProtKB-KW"/>
</dbReference>
<keyword evidence="6" id="KW-1185">Reference proteome</keyword>
<evidence type="ECO:0000313" key="5">
    <source>
        <dbReference type="EMBL" id="ASV77028.1"/>
    </source>
</evidence>
<keyword evidence="2" id="KW-0051">Antiviral defense</keyword>
<dbReference type="Proteomes" id="UP000215086">
    <property type="component" value="Chromosome"/>
</dbReference>
<feature type="region of interest" description="Disordered" evidence="3">
    <location>
        <begin position="192"/>
        <end position="215"/>
    </location>
</feature>
<dbReference type="GO" id="GO:0051607">
    <property type="term" value="P:defense response to virus"/>
    <property type="evidence" value="ECO:0007669"/>
    <property type="project" value="UniProtKB-KW"/>
</dbReference>
<evidence type="ECO:0000256" key="3">
    <source>
        <dbReference type="SAM" id="MobiDB-lite"/>
    </source>
</evidence>
<dbReference type="OrthoDB" id="442064at2"/>
<keyword evidence="1" id="KW-0547">Nucleotide-binding</keyword>
<reference evidence="5 6" key="1">
    <citation type="journal article" name="Front. Microbiol.">
        <title>Sugar Metabolism of the First Thermophilic Planctomycete Thermogutta terrifontis: Comparative Genomic and Transcriptomic Approaches.</title>
        <authorList>
            <person name="Elcheninov A.G."/>
            <person name="Menzel P."/>
            <person name="Gudbergsdottir S.R."/>
            <person name="Slesarev A.I."/>
            <person name="Kadnikov V.V."/>
            <person name="Krogh A."/>
            <person name="Bonch-Osmolovskaya E.A."/>
            <person name="Peng X."/>
            <person name="Kublanov I.V."/>
        </authorList>
    </citation>
    <scope>NUCLEOTIDE SEQUENCE [LARGE SCALE GENOMIC DNA]</scope>
    <source>
        <strain evidence="5 6">R1</strain>
    </source>
</reference>
<feature type="domain" description="Cas10/Cmr2 second palm" evidence="4">
    <location>
        <begin position="235"/>
        <end position="406"/>
    </location>
</feature>
<accession>A0A286RM36</accession>
<dbReference type="Gene3D" id="3.30.70.270">
    <property type="match status" value="1"/>
</dbReference>
<dbReference type="AlphaFoldDB" id="A0A286RM36"/>
<dbReference type="EMBL" id="CP018477">
    <property type="protein sequence ID" value="ASV77028.1"/>
    <property type="molecule type" value="Genomic_DNA"/>
</dbReference>
<gene>
    <name evidence="5" type="ORF">THTE_4427</name>
</gene>
<feature type="compositionally biased region" description="Basic and acidic residues" evidence="3">
    <location>
        <begin position="192"/>
        <end position="208"/>
    </location>
</feature>
<proteinExistence type="predicted"/>
<dbReference type="RefSeq" id="WP_095416660.1">
    <property type="nucleotide sequence ID" value="NZ_CP018477.1"/>
</dbReference>